<proteinExistence type="predicted"/>
<accession>A0A0B5NNX5</accession>
<dbReference type="KEGG" id="btw:BF38_5831"/>
<name>A0A0B5NNX5_BACTU</name>
<dbReference type="EMBL" id="CP009334">
    <property type="protein sequence ID" value="AJG73823.1"/>
    <property type="molecule type" value="Genomic_DNA"/>
</dbReference>
<evidence type="ECO:0000313" key="4">
    <source>
        <dbReference type="Proteomes" id="UP000031876"/>
    </source>
</evidence>
<dbReference type="Proteomes" id="UP000501107">
    <property type="component" value="Plasmid unnamed3"/>
</dbReference>
<evidence type="ECO:0000313" key="2">
    <source>
        <dbReference type="EMBL" id="MDR4174850.1"/>
    </source>
</evidence>
<protein>
    <submittedName>
        <fullName evidence="3">Uncharacterized protein</fullName>
    </submittedName>
</protein>
<evidence type="ECO:0000313" key="3">
    <source>
        <dbReference type="EMBL" id="QKH22730.1"/>
    </source>
</evidence>
<gene>
    <name evidence="1" type="ORF">BF38_5831</name>
    <name evidence="2" type="ORF">FO599_01725</name>
    <name evidence="3" type="ORF">FOC89_01720</name>
</gene>
<evidence type="ECO:0000313" key="1">
    <source>
        <dbReference type="EMBL" id="AJG73823.1"/>
    </source>
</evidence>
<geneLocation type="plasmid" evidence="3 5">
    <name>unnamed3</name>
</geneLocation>
<dbReference type="EMBL" id="VKQN01000001">
    <property type="protein sequence ID" value="MDR4174850.1"/>
    <property type="molecule type" value="Genomic_DNA"/>
</dbReference>
<dbReference type="EMBL" id="CP053979">
    <property type="protein sequence ID" value="QKH22730.1"/>
    <property type="molecule type" value="Genomic_DNA"/>
</dbReference>
<dbReference type="Proteomes" id="UP001181533">
    <property type="component" value="Unassembled WGS sequence"/>
</dbReference>
<reference evidence="3 5" key="3">
    <citation type="submission" date="2020-05" db="EMBL/GenBank/DDBJ databases">
        <title>FDA dAtabase for Regulatory Grade micrObial Sequences (FDA-ARGOS): Supporting development and validation of Infectious Disease Dx tests.</title>
        <authorList>
            <person name="Nelson B."/>
            <person name="Plummer A."/>
            <person name="Tallon L."/>
            <person name="Sadzewicz L."/>
            <person name="Zhao X."/>
            <person name="Vavikolanu K."/>
            <person name="Mehta A."/>
            <person name="Aluvathingal J."/>
            <person name="Nadendla S."/>
            <person name="Myers T."/>
            <person name="Yan Y."/>
            <person name="Sichtig H."/>
        </authorList>
    </citation>
    <scope>NUCLEOTIDE SEQUENCE [LARGE SCALE GENOMIC DNA]</scope>
    <source>
        <strain evidence="3 5">FDAARGOS_795</strain>
        <plasmid evidence="3 5">unnamed3</plasmid>
    </source>
</reference>
<dbReference type="Proteomes" id="UP000031876">
    <property type="component" value="Plasmid 2"/>
</dbReference>
<geneLocation type="plasmid" evidence="1 4">
    <name>2</name>
</geneLocation>
<evidence type="ECO:0000313" key="5">
    <source>
        <dbReference type="Proteomes" id="UP000501107"/>
    </source>
</evidence>
<reference evidence="1 4" key="1">
    <citation type="journal article" date="2015" name="Genome Announc.">
        <title>Complete genome sequences for 35 biothreat assay-relevant bacillus species.</title>
        <authorList>
            <person name="Johnson S.L."/>
            <person name="Daligault H.E."/>
            <person name="Davenport K.W."/>
            <person name="Jaissle J."/>
            <person name="Frey K.G."/>
            <person name="Ladner J.T."/>
            <person name="Broomall S.M."/>
            <person name="Bishop-Lilly K.A."/>
            <person name="Bruce D.C."/>
            <person name="Gibbons H.S."/>
            <person name="Coyne S.R."/>
            <person name="Lo C.C."/>
            <person name="Meincke L."/>
            <person name="Munk A.C."/>
            <person name="Koroleva G.I."/>
            <person name="Rosenzweig C.N."/>
            <person name="Palacios G.F."/>
            <person name="Redden C.L."/>
            <person name="Minogue T.D."/>
            <person name="Chain P.S."/>
        </authorList>
    </citation>
    <scope>NUCLEOTIDE SEQUENCE [LARGE SCALE GENOMIC DNA]</scope>
    <source>
        <strain evidence="1 4">HD1011</strain>
        <plasmid evidence="1 4">2</plasmid>
    </source>
</reference>
<reference evidence="2" key="2">
    <citation type="submission" date="2019-07" db="EMBL/GenBank/DDBJ databases">
        <title>Phylogenomic Reclassification of ATCC Bacillus Strains and Various Taxa within the Genus Bacillus.</title>
        <authorList>
            <person name="Riojas M.A."/>
            <person name="Frank A.M."/>
            <person name="Fenn S.L."/>
            <person name="King S.P."/>
            <person name="Brower S.M."/>
            <person name="Hazbon M.H."/>
        </authorList>
    </citation>
    <scope>NUCLEOTIDE SEQUENCE</scope>
    <source>
        <strain evidence="2">ATCC 35646</strain>
    </source>
</reference>
<sequence length="220" mass="25419">MGVSILKQFRNDENRVFKLEMISSSAFNEDIYKEMTDWVNSELFDRYSSLEIVTTINGVTFEVKRGDTPEQLKSRHVKKRELIESVDKALSLRVGEPKAVVVLEAKETHFVADPKPFTLTNEGVLSNEEIYRLIDSKYFVPIPFSETIDMLVDEEGIHTKETYVDVITPRDTIRLYGKVLFVNRTNDGDYTPLTQNQEHKLIDIVRAKDFGKNVYKKQSC</sequence>
<keyword evidence="3" id="KW-0614">Plasmid</keyword>
<dbReference type="RefSeq" id="WP_000539144.1">
    <property type="nucleotide sequence ID" value="NZ_CP009334.1"/>
</dbReference>
<dbReference type="AlphaFoldDB" id="A0A0B5NNX5"/>
<organism evidence="3 5">
    <name type="scientific">Bacillus thuringiensis</name>
    <dbReference type="NCBI Taxonomy" id="1428"/>
    <lineage>
        <taxon>Bacteria</taxon>
        <taxon>Bacillati</taxon>
        <taxon>Bacillota</taxon>
        <taxon>Bacilli</taxon>
        <taxon>Bacillales</taxon>
        <taxon>Bacillaceae</taxon>
        <taxon>Bacillus</taxon>
        <taxon>Bacillus cereus group</taxon>
    </lineage>
</organism>